<feature type="compositionally biased region" description="Low complexity" evidence="2">
    <location>
        <begin position="184"/>
        <end position="206"/>
    </location>
</feature>
<feature type="compositionally biased region" description="Low complexity" evidence="2">
    <location>
        <begin position="109"/>
        <end position="130"/>
    </location>
</feature>
<dbReference type="Proteomes" id="UP000041254">
    <property type="component" value="Unassembled WGS sequence"/>
</dbReference>
<feature type="compositionally biased region" description="Low complexity" evidence="2">
    <location>
        <begin position="1299"/>
        <end position="1318"/>
    </location>
</feature>
<dbReference type="PANTHER" id="PTHR48125">
    <property type="entry name" value="LP07818P1"/>
    <property type="match status" value="1"/>
</dbReference>
<dbReference type="PROSITE" id="PS50089">
    <property type="entry name" value="ZF_RING_2"/>
    <property type="match status" value="1"/>
</dbReference>
<dbReference type="GO" id="GO:0008270">
    <property type="term" value="F:zinc ion binding"/>
    <property type="evidence" value="ECO:0007669"/>
    <property type="project" value="UniProtKB-KW"/>
</dbReference>
<feature type="compositionally biased region" description="Polar residues" evidence="2">
    <location>
        <begin position="172"/>
        <end position="183"/>
    </location>
</feature>
<evidence type="ECO:0000313" key="5">
    <source>
        <dbReference type="Proteomes" id="UP000041254"/>
    </source>
</evidence>
<feature type="compositionally biased region" description="Basic residues" evidence="2">
    <location>
        <begin position="1540"/>
        <end position="1550"/>
    </location>
</feature>
<dbReference type="VEuPathDB" id="CryptoDB:Vbra_21461"/>
<sequence>MDADSEGLAASGRTADSSPDGTPENQQEQPQAQQQQQVPMEGTSAEEGSGGSERRGDESSGSSHGGRPVSASSAEPAVGSLHQEADSDPQTQHQCSSPCHRAQSVQLTSTPSPAASTSAVGGVAMQQQGGCPALMEGAEHGHGPTDDSDAIVDTTPDQLSSTPIQSSTFSSMQKQHQQAVDLTSSINPSPLAAAAASEQQPSESPSHPSPPSGPVPAPPKKQPKANARQARSGSGCTIGGVLASSSDDEVPALHPSAAIDPSVVESAAASLCSARDAIVAGDIGLFVRHMEKLTDVPRLPSDNASVRRFSDSVAAMDESKRNLPTYDLFHFMAQAGRGELDADLHKPSESSLAAGVVALLRDRDNPSHQSAAMSFLERLHQTHYWYGVEWLPLFGVMVDAAVGRGLQPGRVFDITHKVAPTILMDPKAAFEPILPQHIDVVIEAMATSTDLLILSRAFRAISVAFAAARFRARCSTDDLPRSATLQSLCRAVLARPPALRKMAVTLKDPAVEWTVEDVRMCLHTPMVIAECGYSERVAQAGFLPATMSILQNDRLTDEGDSMRGSGVLGNSLHVIEHIINRETYTSCDGLAELMYPLLSRAARQDLRVLGSPANDAIVVLNSLARYGDRQVMSGKAKENPIVERILQLESTLPLTDPSEVGNRTFREALEQLVDLFAKTRRRKLAIDRWVLSQQDPQTAAVRQQNTQSGLVRCLSDKRVLNTIYRLGGPFNFTVKQVAMLAVSCPSLYNVLCPVRSTDRICSYANRELLAPYPKIVVTHDASLMPALARYSCDVALGVSICWKCLATADDIADLVYFLEGADRLLALRLRDVDLQAIPDDDCIRLADAIARLPSLQTLELSNAKMSAAFTHRLATLLKVAQDSKGDISNDSAFPPSSSPHDVTRTPSTSSAALPTGSAGGQRQGMGEGDRENVTKARPFNKLRDLGLPLSSAPLDAFLGLLQGLSRWSLTTLDLRSITVTDSDIGKDSPRDFAAAAKDLFSTVLCRSIAFSFSRGREVRVQRIPAVVILSAGATEPQLQQTLGGMDIYTGLNSNPHRKALKFLHLDASSAATVVEAFLRFAVTELSLLNLSFSSRVPLGELIGGQFLSSGDFASLVHEAVEKANAARESELAGARAVKERQWAADDARLPPPADAAEEDRRMAARQRREERLRAKQKKIRSSSPFILDLSHVPLANASSCPVAVIGVIVEINKKYAYEEPVIRTGALVCLSRSSHLLDVQRRLLVAFASCYDASAPLAWWQTVTSRARCCNFISTACPASPKTPKRIALPKTSQSLDIATVSTSSRPSRTTLPSATSPKRTSTSHAPPSTKPPGCRGSNGPHLTERTRSRRHKQALQEKQKRLAVIENLLSTLQTKVSDLRAQKAAASKADKKDIDRQITSLTEQINRNNAAKGTLLKEIEPLQRAIAGMSPDSHPDDHRIDIDKIKIRLENKRIRLENKGDELRHKHDMMQQKAARMAEKDKKRGDQPPKDDVRAQERLKRAEARARAARKELGVEFSSDDDQQQQHGGGQEGGEGGKKAKKKKRRKNKTPSNAPAALSGPLPSAAAGPSLPADSSPSVREGEGEERDDGLEPARLLAAVAAGSAAAVSAASGPLLPLTTASMPPLPGGGREVDDLLSIDGASGHGGGGDWRLTGQGAEETDGRAAGRRDDGRVSGGDETEALRARIAELEAELMRRDRQSEASRHESMEREAALQQQFHALQQETHAARQEIERLREAQAAGEQTVADTLAANERLQADMKKANEVYRQQLSQQHQRLTSAIDRERSARQQQVTEMQRHIEQAKRAAAQRETSLRQENTSLRQETASQGQEIASLQASVGSLQADIDQLRSNHIDRLSETFQGLTTADDLSGFAMQLIDRQTAITTTELPQLQSLIARAQQRAHERQQAEFREQMQRQMEERTDCQVCLAQERSVVLQPCGHFCVCQQCVQNLQPPECPLCRQPFDGWTNAILS</sequence>
<accession>A0A0G4FL69</accession>
<dbReference type="Gene3D" id="3.30.40.10">
    <property type="entry name" value="Zinc/RING finger domain, C3HC4 (zinc finger)"/>
    <property type="match status" value="1"/>
</dbReference>
<feature type="compositionally biased region" description="Gly residues" evidence="2">
    <location>
        <begin position="917"/>
        <end position="926"/>
    </location>
</feature>
<dbReference type="InterPro" id="IPR013083">
    <property type="entry name" value="Znf_RING/FYVE/PHD"/>
</dbReference>
<dbReference type="SMART" id="SM00184">
    <property type="entry name" value="RING"/>
    <property type="match status" value="1"/>
</dbReference>
<feature type="region of interest" description="Disordered" evidence="2">
    <location>
        <begin position="1"/>
        <end position="249"/>
    </location>
</feature>
<keyword evidence="1" id="KW-0479">Metal-binding</keyword>
<dbReference type="STRING" id="1169540.A0A0G4FL69"/>
<feature type="compositionally biased region" description="Polar residues" evidence="2">
    <location>
        <begin position="14"/>
        <end position="25"/>
    </location>
</feature>
<feature type="domain" description="RING-type" evidence="3">
    <location>
        <begin position="1927"/>
        <end position="1964"/>
    </location>
</feature>
<feature type="compositionally biased region" description="Basic and acidic residues" evidence="2">
    <location>
        <begin position="1459"/>
        <end position="1515"/>
    </location>
</feature>
<feature type="region of interest" description="Disordered" evidence="2">
    <location>
        <begin position="1298"/>
        <end position="1359"/>
    </location>
</feature>
<feature type="region of interest" description="Disordered" evidence="2">
    <location>
        <begin position="888"/>
        <end position="931"/>
    </location>
</feature>
<feature type="compositionally biased region" description="Low complexity" evidence="2">
    <location>
        <begin position="1597"/>
        <end position="1619"/>
    </location>
</feature>
<feature type="compositionally biased region" description="Basic and acidic residues" evidence="2">
    <location>
        <begin position="1662"/>
        <end position="1674"/>
    </location>
</feature>
<feature type="compositionally biased region" description="Pro residues" evidence="2">
    <location>
        <begin position="207"/>
        <end position="220"/>
    </location>
</feature>
<evidence type="ECO:0000259" key="3">
    <source>
        <dbReference type="PROSITE" id="PS50089"/>
    </source>
</evidence>
<evidence type="ECO:0000313" key="4">
    <source>
        <dbReference type="EMBL" id="CEM14731.1"/>
    </source>
</evidence>
<dbReference type="InterPro" id="IPR001841">
    <property type="entry name" value="Znf_RING"/>
</dbReference>
<feature type="compositionally biased region" description="Low complexity" evidence="2">
    <location>
        <begin position="26"/>
        <end position="47"/>
    </location>
</feature>
<dbReference type="InterPro" id="IPR032675">
    <property type="entry name" value="LRR_dom_sf"/>
</dbReference>
<dbReference type="OrthoDB" id="74448at2759"/>
<feature type="region of interest" description="Disordered" evidence="2">
    <location>
        <begin position="1459"/>
        <end position="1682"/>
    </location>
</feature>
<feature type="compositionally biased region" description="Polar residues" evidence="2">
    <location>
        <begin position="888"/>
        <end position="912"/>
    </location>
</feature>
<dbReference type="Gene3D" id="3.80.10.10">
    <property type="entry name" value="Ribonuclease Inhibitor"/>
    <property type="match status" value="1"/>
</dbReference>
<gene>
    <name evidence="4" type="ORF">Vbra_21461</name>
</gene>
<dbReference type="PANTHER" id="PTHR48125:SF10">
    <property type="entry name" value="OS12G0136300 PROTEIN"/>
    <property type="match status" value="1"/>
</dbReference>
<protein>
    <recommendedName>
        <fullName evidence="3">RING-type domain-containing protein</fullName>
    </recommendedName>
</protein>
<feature type="compositionally biased region" description="Polar residues" evidence="2">
    <location>
        <begin position="88"/>
        <end position="108"/>
    </location>
</feature>
<keyword evidence="1" id="KW-0862">Zinc</keyword>
<organism evidence="4 5">
    <name type="scientific">Vitrella brassicaformis (strain CCMP3155)</name>
    <dbReference type="NCBI Taxonomy" id="1169540"/>
    <lineage>
        <taxon>Eukaryota</taxon>
        <taxon>Sar</taxon>
        <taxon>Alveolata</taxon>
        <taxon>Colpodellida</taxon>
        <taxon>Vitrellaceae</taxon>
        <taxon>Vitrella</taxon>
    </lineage>
</organism>
<reference evidence="4 5" key="1">
    <citation type="submission" date="2014-11" db="EMBL/GenBank/DDBJ databases">
        <authorList>
            <person name="Zhu J."/>
            <person name="Qi W."/>
            <person name="Song R."/>
        </authorList>
    </citation>
    <scope>NUCLEOTIDE SEQUENCE [LARGE SCALE GENOMIC DNA]</scope>
</reference>
<feature type="region of interest" description="Disordered" evidence="2">
    <location>
        <begin position="1142"/>
        <end position="1161"/>
    </location>
</feature>
<feature type="compositionally biased region" description="Low complexity" evidence="2">
    <location>
        <begin position="1552"/>
        <end position="1579"/>
    </location>
</feature>
<feature type="compositionally biased region" description="Low complexity" evidence="2">
    <location>
        <begin position="160"/>
        <end position="171"/>
    </location>
</feature>
<proteinExistence type="predicted"/>
<keyword evidence="5" id="KW-1185">Reference proteome</keyword>
<dbReference type="Pfam" id="PF13920">
    <property type="entry name" value="zf-C3HC4_3"/>
    <property type="match status" value="1"/>
</dbReference>
<keyword evidence="1" id="KW-0863">Zinc-finger</keyword>
<dbReference type="PhylomeDB" id="A0A0G4FL69"/>
<dbReference type="SUPFAM" id="SSF52047">
    <property type="entry name" value="RNI-like"/>
    <property type="match status" value="1"/>
</dbReference>
<evidence type="ECO:0000256" key="2">
    <source>
        <dbReference type="SAM" id="MobiDB-lite"/>
    </source>
</evidence>
<dbReference type="SUPFAM" id="SSF57850">
    <property type="entry name" value="RING/U-box"/>
    <property type="match status" value="1"/>
</dbReference>
<dbReference type="InParanoid" id="A0A0G4FL69"/>
<evidence type="ECO:0000256" key="1">
    <source>
        <dbReference type="PROSITE-ProRule" id="PRU00175"/>
    </source>
</evidence>
<dbReference type="EMBL" id="CDMY01000457">
    <property type="protein sequence ID" value="CEM14731.1"/>
    <property type="molecule type" value="Genomic_DNA"/>
</dbReference>
<name>A0A0G4FL69_VITBC</name>